<organism evidence="1 2">
    <name type="scientific">Nocardiopsis suaedae</name>
    <dbReference type="NCBI Taxonomy" id="3018444"/>
    <lineage>
        <taxon>Bacteria</taxon>
        <taxon>Bacillati</taxon>
        <taxon>Actinomycetota</taxon>
        <taxon>Actinomycetes</taxon>
        <taxon>Streptosporangiales</taxon>
        <taxon>Nocardiopsidaceae</taxon>
        <taxon>Nocardiopsis</taxon>
    </lineage>
</organism>
<protein>
    <submittedName>
        <fullName evidence="1">Uncharacterized protein</fullName>
    </submittedName>
</protein>
<dbReference type="Proteomes" id="UP001165685">
    <property type="component" value="Unassembled WGS sequence"/>
</dbReference>
<accession>A0ABT4TTW6</accession>
<sequence>MQETVASALAQLARLDPRAARLAENALASLTGGGELEELTQRSVQEFCWYVLPVRFAGETGERMLTARSLGRLFSLLDLDRYAAICSSTTTRTILDAHSSGHDSGLAAYRRAMRASGVEPPDLAELTWGTALGAAEISAHQATSAALELAIAAGEVRPGARGWRTAQERFARAFLTQPDGQGRSRLDRVREERVRGWLGSPSHPHRQRLWPLLGQLIVGAEPPPDADAALAPVHRLLDFADEGIGLTQIGYISPTAVRELCAEFDWATSPSPPRSETDAMQLISLHKLLRGMRAVRRAGRRMVLTRRGRRLHGDGTELWRAVADSVLDSDGFAQAATETLLGLLLQRSPRATGSHARAERSDVMEEARQVLAEAGWGGDASGDSPDTAQVHAVLLQVTWLLETLGFVRRSDLVGGTGTPDLTRSGQAFALTAMHRSATAPSTSL</sequence>
<comment type="caution">
    <text evidence="1">The sequence shown here is derived from an EMBL/GenBank/DDBJ whole genome shotgun (WGS) entry which is preliminary data.</text>
</comment>
<proteinExistence type="predicted"/>
<name>A0ABT4TTW6_9ACTN</name>
<gene>
    <name evidence="1" type="ORF">O4U47_26780</name>
</gene>
<reference evidence="1" key="1">
    <citation type="submission" date="2023-01" db="EMBL/GenBank/DDBJ databases">
        <title>Draft genome sequence of Nocardiopsis sp. LSu2-4 isolated from halophytes.</title>
        <authorList>
            <person name="Duangmal K."/>
            <person name="Chantavorakit T."/>
        </authorList>
    </citation>
    <scope>NUCLEOTIDE SEQUENCE</scope>
    <source>
        <strain evidence="1">LSu2-4</strain>
    </source>
</reference>
<evidence type="ECO:0000313" key="1">
    <source>
        <dbReference type="EMBL" id="MDA2808143.1"/>
    </source>
</evidence>
<keyword evidence="2" id="KW-1185">Reference proteome</keyword>
<dbReference type="EMBL" id="JAQFWP010000073">
    <property type="protein sequence ID" value="MDA2808143.1"/>
    <property type="molecule type" value="Genomic_DNA"/>
</dbReference>
<dbReference type="RefSeq" id="WP_270680757.1">
    <property type="nucleotide sequence ID" value="NZ_JAQFWP010000073.1"/>
</dbReference>
<evidence type="ECO:0000313" key="2">
    <source>
        <dbReference type="Proteomes" id="UP001165685"/>
    </source>
</evidence>